<dbReference type="RefSeq" id="WP_117153543.1">
    <property type="nucleotide sequence ID" value="NZ_BMLG01000004.1"/>
</dbReference>
<evidence type="ECO:0000313" key="1">
    <source>
        <dbReference type="EMBL" id="GGM28678.1"/>
    </source>
</evidence>
<dbReference type="AlphaFoldDB" id="A0A917TM71"/>
<organism evidence="1 2">
    <name type="scientific">Paraliobacillus quinghaiensis</name>
    <dbReference type="NCBI Taxonomy" id="470815"/>
    <lineage>
        <taxon>Bacteria</taxon>
        <taxon>Bacillati</taxon>
        <taxon>Bacillota</taxon>
        <taxon>Bacilli</taxon>
        <taxon>Bacillales</taxon>
        <taxon>Bacillaceae</taxon>
        <taxon>Paraliobacillus</taxon>
    </lineage>
</organism>
<dbReference type="Proteomes" id="UP000618460">
    <property type="component" value="Unassembled WGS sequence"/>
</dbReference>
<reference evidence="1" key="1">
    <citation type="journal article" date="2014" name="Int. J. Syst. Evol. Microbiol.">
        <title>Complete genome sequence of Corynebacterium casei LMG S-19264T (=DSM 44701T), isolated from a smear-ripened cheese.</title>
        <authorList>
            <consortium name="US DOE Joint Genome Institute (JGI-PGF)"/>
            <person name="Walter F."/>
            <person name="Albersmeier A."/>
            <person name="Kalinowski J."/>
            <person name="Ruckert C."/>
        </authorList>
    </citation>
    <scope>NUCLEOTIDE SEQUENCE</scope>
    <source>
        <strain evidence="1">CGMCC 1.6333</strain>
    </source>
</reference>
<evidence type="ECO:0000313" key="2">
    <source>
        <dbReference type="Proteomes" id="UP000618460"/>
    </source>
</evidence>
<dbReference type="InterPro" id="IPR007169">
    <property type="entry name" value="RemA-like"/>
</dbReference>
<protein>
    <recommendedName>
        <fullName evidence="3">DUF370 domain-containing protein</fullName>
    </recommendedName>
</protein>
<comment type="caution">
    <text evidence="1">The sequence shown here is derived from an EMBL/GenBank/DDBJ whole genome shotgun (WGS) entry which is preliminary data.</text>
</comment>
<keyword evidence="2" id="KW-1185">Reference proteome</keyword>
<name>A0A917TM71_9BACI</name>
<reference evidence="1" key="2">
    <citation type="submission" date="2020-09" db="EMBL/GenBank/DDBJ databases">
        <authorList>
            <person name="Sun Q."/>
            <person name="Zhou Y."/>
        </authorList>
    </citation>
    <scope>NUCLEOTIDE SEQUENCE</scope>
    <source>
        <strain evidence="1">CGMCC 1.6333</strain>
    </source>
</reference>
<dbReference type="Pfam" id="PF04025">
    <property type="entry name" value="RemA-like"/>
    <property type="match status" value="1"/>
</dbReference>
<evidence type="ECO:0008006" key="3">
    <source>
        <dbReference type="Google" id="ProtNLM"/>
    </source>
</evidence>
<gene>
    <name evidence="1" type="primary">yaaB</name>
    <name evidence="1" type="ORF">GCM10011351_13340</name>
</gene>
<proteinExistence type="predicted"/>
<dbReference type="EMBL" id="BMLG01000004">
    <property type="protein sequence ID" value="GGM28678.1"/>
    <property type="molecule type" value="Genomic_DNA"/>
</dbReference>
<dbReference type="OrthoDB" id="9811390at2"/>
<sequence length="101" mass="11313">MFIHIGGDHVIRSEDVIAIIDQQFIASSTINDEMITNQRKANNVLDLQEEETKAIVITNSSIYYSPLSVLTLKKRASMISTISRLDDYSDAFDTDDSLGED</sequence>
<dbReference type="NCBIfam" id="NF046065">
    <property type="entry name" value="MtxRegRemB"/>
    <property type="match status" value="1"/>
</dbReference>
<accession>A0A917TM71</accession>